<dbReference type="Proteomes" id="UP000510621">
    <property type="component" value="Chromosome"/>
</dbReference>
<evidence type="ECO:0000256" key="4">
    <source>
        <dbReference type="ARBA" id="ARBA00050776"/>
    </source>
</evidence>
<dbReference type="PANTHER" id="PTHR11601">
    <property type="entry name" value="CYSTEINE DESULFURYLASE FAMILY MEMBER"/>
    <property type="match status" value="1"/>
</dbReference>
<dbReference type="InterPro" id="IPR015421">
    <property type="entry name" value="PyrdxlP-dep_Trfase_major"/>
</dbReference>
<sequence>MNKQPLYLDTASTTPVAPEAIAAMLRYLGSSGCYYNPSSTNHLPGQEAAVAVSTFRTVIGASIGCEPEEVVFTSGATEANNLALRGIAHAHASQGKHIITSLIEHKSVLETCRVLERKGFALTYLKPNSRGG</sequence>
<name>A0A7L6AWR4_9GAMM</name>
<dbReference type="InterPro" id="IPR000192">
    <property type="entry name" value="Aminotrans_V_dom"/>
</dbReference>
<dbReference type="GO" id="GO:0031071">
    <property type="term" value="F:cysteine desulfurase activity"/>
    <property type="evidence" value="ECO:0007669"/>
    <property type="project" value="UniProtKB-EC"/>
</dbReference>
<dbReference type="PANTHER" id="PTHR11601:SF34">
    <property type="entry name" value="CYSTEINE DESULFURASE"/>
    <property type="match status" value="1"/>
</dbReference>
<comment type="cofactor">
    <cofactor evidence="1">
        <name>pyridoxal 5'-phosphate</name>
        <dbReference type="ChEBI" id="CHEBI:597326"/>
    </cofactor>
</comment>
<keyword evidence="3" id="KW-0663">Pyridoxal phosphate</keyword>
<evidence type="ECO:0000256" key="1">
    <source>
        <dbReference type="ARBA" id="ARBA00001933"/>
    </source>
</evidence>
<evidence type="ECO:0000256" key="2">
    <source>
        <dbReference type="ARBA" id="ARBA00006490"/>
    </source>
</evidence>
<evidence type="ECO:0000256" key="3">
    <source>
        <dbReference type="ARBA" id="ARBA00022898"/>
    </source>
</evidence>
<dbReference type="Pfam" id="PF00266">
    <property type="entry name" value="Aminotran_5"/>
    <property type="match status" value="1"/>
</dbReference>
<reference evidence="6" key="1">
    <citation type="submission" date="2020-06" db="EMBL/GenBank/DDBJ databases">
        <title>Analysis procedures for assessing recovery of high quality, complete, closed genomes from Nanopore long read metagenome sequencing.</title>
        <authorList>
            <person name="Bessarab I."/>
            <person name="Arumugam K."/>
            <person name="Haryono M."/>
            <person name="Liu X."/>
            <person name="Roy S."/>
            <person name="Zuniga-Montanez R.E."/>
            <person name="Qiu G."/>
            <person name="Drautz-Moses D.I."/>
            <person name="Law Y.Y."/>
            <person name="Wuertz S."/>
            <person name="Lauro F.M."/>
            <person name="Huson D.H."/>
            <person name="Williams R.B."/>
        </authorList>
    </citation>
    <scope>NUCLEOTIDE SEQUENCE [LARGE SCALE GENOMIC DNA]</scope>
    <source>
        <strain evidence="6">SSD2</strain>
    </source>
</reference>
<dbReference type="Gene3D" id="3.40.640.10">
    <property type="entry name" value="Type I PLP-dependent aspartate aminotransferase-like (Major domain)"/>
    <property type="match status" value="1"/>
</dbReference>
<dbReference type="GO" id="GO:0008483">
    <property type="term" value="F:transaminase activity"/>
    <property type="evidence" value="ECO:0007669"/>
    <property type="project" value="UniProtKB-KW"/>
</dbReference>
<comment type="catalytic activity">
    <reaction evidence="4">
        <text>(sulfur carrier)-H + L-cysteine = (sulfur carrier)-SH + L-alanine</text>
        <dbReference type="Rhea" id="RHEA:43892"/>
        <dbReference type="Rhea" id="RHEA-COMP:14737"/>
        <dbReference type="Rhea" id="RHEA-COMP:14739"/>
        <dbReference type="ChEBI" id="CHEBI:29917"/>
        <dbReference type="ChEBI" id="CHEBI:35235"/>
        <dbReference type="ChEBI" id="CHEBI:57972"/>
        <dbReference type="ChEBI" id="CHEBI:64428"/>
        <dbReference type="EC" id="2.8.1.7"/>
    </reaction>
</comment>
<dbReference type="KEGG" id="this:HZT40_19770"/>
<evidence type="ECO:0000313" key="6">
    <source>
        <dbReference type="EMBL" id="QLQ33463.1"/>
    </source>
</evidence>
<dbReference type="AlphaFoldDB" id="A0A7L6AWR4"/>
<evidence type="ECO:0000259" key="5">
    <source>
        <dbReference type="Pfam" id="PF00266"/>
    </source>
</evidence>
<dbReference type="SUPFAM" id="SSF53383">
    <property type="entry name" value="PLP-dependent transferases"/>
    <property type="match status" value="1"/>
</dbReference>
<protein>
    <submittedName>
        <fullName evidence="6">Aminotransferase class V-fold PLP-dependent enzyme</fullName>
    </submittedName>
</protein>
<dbReference type="EMBL" id="CP059265">
    <property type="protein sequence ID" value="QLQ33463.1"/>
    <property type="molecule type" value="Genomic_DNA"/>
</dbReference>
<keyword evidence="7" id="KW-1185">Reference proteome</keyword>
<comment type="similarity">
    <text evidence="2">Belongs to the class-V pyridoxal-phosphate-dependent aminotransferase family. NifS/IscS subfamily.</text>
</comment>
<gene>
    <name evidence="6" type="ORF">HZT40_19770</name>
</gene>
<evidence type="ECO:0000313" key="7">
    <source>
        <dbReference type="Proteomes" id="UP000510621"/>
    </source>
</evidence>
<feature type="domain" description="Aminotransferase class V" evidence="5">
    <location>
        <begin position="7"/>
        <end position="131"/>
    </location>
</feature>
<keyword evidence="6" id="KW-0808">Transferase</keyword>
<keyword evidence="6" id="KW-0032">Aminotransferase</keyword>
<proteinExistence type="inferred from homology"/>
<accession>A0A7L6AWR4</accession>
<organism evidence="6 7">
    <name type="scientific">Candidatus Thiothrix singaporensis</name>
    <dbReference type="NCBI Taxonomy" id="2799669"/>
    <lineage>
        <taxon>Bacteria</taxon>
        <taxon>Pseudomonadati</taxon>
        <taxon>Pseudomonadota</taxon>
        <taxon>Gammaproteobacteria</taxon>
        <taxon>Thiotrichales</taxon>
        <taxon>Thiotrichaceae</taxon>
        <taxon>Thiothrix</taxon>
    </lineage>
</organism>
<dbReference type="InterPro" id="IPR015424">
    <property type="entry name" value="PyrdxlP-dep_Trfase"/>
</dbReference>
<dbReference type="Gene3D" id="3.90.1150.10">
    <property type="entry name" value="Aspartate Aminotransferase, domain 1"/>
    <property type="match status" value="1"/>
</dbReference>
<dbReference type="InterPro" id="IPR015422">
    <property type="entry name" value="PyrdxlP-dep_Trfase_small"/>
</dbReference>